<gene>
    <name evidence="2" type="ORF">C1SCF055_LOCUS36584</name>
</gene>
<proteinExistence type="predicted"/>
<sequence length="246" mass="25413">MWGMGGMQAMAAMNNMAMNNMAMMGCGWNPAMAMAGMQASVPLTSLATSSVVAEGSGEEGARSKASGAPPAIPPAALPDAPTAPPPAPPAPPAPPVPAPPVPAQPTQVKNPPRTAGVTVIMTMTAENDQGYIVEKDEEIINEMLDTDWSHFLRLVGPDPEASMGRGSAVAIGVQEVAEKISEAQALFVVPQVGKTGEELAVSAAMGGGRSYILSTIHELYQEVSKWRCAAILKGAAPLSSSRKRAR</sequence>
<comment type="caution">
    <text evidence="2">The sequence shown here is derived from an EMBL/GenBank/DDBJ whole genome shotgun (WGS) entry which is preliminary data.</text>
</comment>
<reference evidence="3 4" key="2">
    <citation type="submission" date="2024-05" db="EMBL/GenBank/DDBJ databases">
        <authorList>
            <person name="Chen Y."/>
            <person name="Shah S."/>
            <person name="Dougan E. K."/>
            <person name="Thang M."/>
            <person name="Chan C."/>
        </authorList>
    </citation>
    <scope>NUCLEOTIDE SEQUENCE [LARGE SCALE GENOMIC DNA]</scope>
</reference>
<reference evidence="2" key="1">
    <citation type="submission" date="2022-10" db="EMBL/GenBank/DDBJ databases">
        <authorList>
            <person name="Chen Y."/>
            <person name="Dougan E. K."/>
            <person name="Chan C."/>
            <person name="Rhodes N."/>
            <person name="Thang M."/>
        </authorList>
    </citation>
    <scope>NUCLEOTIDE SEQUENCE</scope>
</reference>
<protein>
    <submittedName>
        <fullName evidence="2">Uncharacterized protein</fullName>
    </submittedName>
</protein>
<accession>A0A9P1DKW3</accession>
<dbReference type="EMBL" id="CAMXCT020005109">
    <property type="protein sequence ID" value="CAL1164791.1"/>
    <property type="molecule type" value="Genomic_DNA"/>
</dbReference>
<keyword evidence="4" id="KW-1185">Reference proteome</keyword>
<evidence type="ECO:0000313" key="3">
    <source>
        <dbReference type="EMBL" id="CAL4798728.1"/>
    </source>
</evidence>
<feature type="region of interest" description="Disordered" evidence="1">
    <location>
        <begin position="52"/>
        <end position="112"/>
    </location>
</feature>
<feature type="non-terminal residue" evidence="2">
    <location>
        <position position="1"/>
    </location>
</feature>
<feature type="compositionally biased region" description="Pro residues" evidence="1">
    <location>
        <begin position="70"/>
        <end position="103"/>
    </location>
</feature>
<dbReference type="EMBL" id="CAMXCT030005109">
    <property type="protein sequence ID" value="CAL4798728.1"/>
    <property type="molecule type" value="Genomic_DNA"/>
</dbReference>
<dbReference type="AlphaFoldDB" id="A0A9P1DKW3"/>
<name>A0A9P1DKW3_9DINO</name>
<evidence type="ECO:0000256" key="1">
    <source>
        <dbReference type="SAM" id="MobiDB-lite"/>
    </source>
</evidence>
<evidence type="ECO:0000313" key="2">
    <source>
        <dbReference type="EMBL" id="CAI4011416.1"/>
    </source>
</evidence>
<dbReference type="Proteomes" id="UP001152797">
    <property type="component" value="Unassembled WGS sequence"/>
</dbReference>
<evidence type="ECO:0000313" key="4">
    <source>
        <dbReference type="Proteomes" id="UP001152797"/>
    </source>
</evidence>
<dbReference type="EMBL" id="CAMXCT010005109">
    <property type="protein sequence ID" value="CAI4011416.1"/>
    <property type="molecule type" value="Genomic_DNA"/>
</dbReference>
<organism evidence="2">
    <name type="scientific">Cladocopium goreaui</name>
    <dbReference type="NCBI Taxonomy" id="2562237"/>
    <lineage>
        <taxon>Eukaryota</taxon>
        <taxon>Sar</taxon>
        <taxon>Alveolata</taxon>
        <taxon>Dinophyceae</taxon>
        <taxon>Suessiales</taxon>
        <taxon>Symbiodiniaceae</taxon>
        <taxon>Cladocopium</taxon>
    </lineage>
</organism>